<gene>
    <name evidence="2" type="ORF">AVEN_43074_1</name>
</gene>
<dbReference type="EMBL" id="BGPR01006852">
    <property type="protein sequence ID" value="GBN22340.1"/>
    <property type="molecule type" value="Genomic_DNA"/>
</dbReference>
<evidence type="ECO:0000256" key="1">
    <source>
        <dbReference type="SAM" id="MobiDB-lite"/>
    </source>
</evidence>
<evidence type="ECO:0008006" key="4">
    <source>
        <dbReference type="Google" id="ProtNLM"/>
    </source>
</evidence>
<sequence>MQGSNQDPDQGEEELLSADLEVVYTSINSTPGAIYQPSQSSKGILEIYSSLVGQDRVVFIETLNARERQALYNMLKESLGELQEWERLFQPPLEDTTVTQTSTHRHETSPLQNFTVTAEKETLNKSIYHLREIIHSRDPAPLRAKAEEYFTSIESQFTRLLAAMEVRQANTTIHQDKSKQTASLQPDPVLPDSVLGQNKDKTSSLCRHASCGIPSSQRPQHDSPSTILLYPLINLQEEGTDLPGLLSSGLPKSSAKIVNIKNIKSEGMAISLASNEDSEIFRAEIANSETLKSKISFKTTKKRHPSVIIYNVHVNVPEMEIQEILRDQKLIETELKLRFKFKGKSPEHQNWVFATPAQEFSSLMKINKIPIRYEMHRLGEFFHYKLCNYCQSFGHTTKNCTFSTPSCGHCAGHHMTRDCNHEYITCVNCFISNQNFQTTLSTWHHTKHPSCPCLQKEIKRYISTRDYVSSVFG</sequence>
<accession>A0A4Y2M7D0</accession>
<proteinExistence type="predicted"/>
<feature type="region of interest" description="Disordered" evidence="1">
    <location>
        <begin position="172"/>
        <end position="201"/>
    </location>
</feature>
<dbReference type="OrthoDB" id="6437361at2759"/>
<name>A0A4Y2M7D0_ARAVE</name>
<evidence type="ECO:0000313" key="3">
    <source>
        <dbReference type="Proteomes" id="UP000499080"/>
    </source>
</evidence>
<organism evidence="2 3">
    <name type="scientific">Araneus ventricosus</name>
    <name type="common">Orbweaver spider</name>
    <name type="synonym">Epeira ventricosa</name>
    <dbReference type="NCBI Taxonomy" id="182803"/>
    <lineage>
        <taxon>Eukaryota</taxon>
        <taxon>Metazoa</taxon>
        <taxon>Ecdysozoa</taxon>
        <taxon>Arthropoda</taxon>
        <taxon>Chelicerata</taxon>
        <taxon>Arachnida</taxon>
        <taxon>Araneae</taxon>
        <taxon>Araneomorphae</taxon>
        <taxon>Entelegynae</taxon>
        <taxon>Araneoidea</taxon>
        <taxon>Araneidae</taxon>
        <taxon>Araneus</taxon>
    </lineage>
</organism>
<dbReference type="Proteomes" id="UP000499080">
    <property type="component" value="Unassembled WGS sequence"/>
</dbReference>
<keyword evidence="3" id="KW-1185">Reference proteome</keyword>
<comment type="caution">
    <text evidence="2">The sequence shown here is derived from an EMBL/GenBank/DDBJ whole genome shotgun (WGS) entry which is preliminary data.</text>
</comment>
<dbReference type="AlphaFoldDB" id="A0A4Y2M7D0"/>
<evidence type="ECO:0000313" key="2">
    <source>
        <dbReference type="EMBL" id="GBN22340.1"/>
    </source>
</evidence>
<protein>
    <recommendedName>
        <fullName evidence="4">CCHC-type domain-containing protein</fullName>
    </recommendedName>
</protein>
<reference evidence="2 3" key="1">
    <citation type="journal article" date="2019" name="Sci. Rep.">
        <title>Orb-weaving spider Araneus ventricosus genome elucidates the spidroin gene catalogue.</title>
        <authorList>
            <person name="Kono N."/>
            <person name="Nakamura H."/>
            <person name="Ohtoshi R."/>
            <person name="Moran D.A.P."/>
            <person name="Shinohara A."/>
            <person name="Yoshida Y."/>
            <person name="Fujiwara M."/>
            <person name="Mori M."/>
            <person name="Tomita M."/>
            <person name="Arakawa K."/>
        </authorList>
    </citation>
    <scope>NUCLEOTIDE SEQUENCE [LARGE SCALE GENOMIC DNA]</scope>
</reference>